<evidence type="ECO:0000256" key="1">
    <source>
        <dbReference type="SAM" id="MobiDB-lite"/>
    </source>
</evidence>
<evidence type="ECO:0000313" key="2">
    <source>
        <dbReference type="EMBL" id="MBM9434123.1"/>
    </source>
</evidence>
<dbReference type="RefSeq" id="WP_187997135.1">
    <property type="nucleotide sequence ID" value="NZ_JACEXG010000007.1"/>
</dbReference>
<accession>A0ABS2THI4</accession>
<organism evidence="2 3">
    <name type="scientific">Flaviflexus equikiangi</name>
    <dbReference type="NCBI Taxonomy" id="2758573"/>
    <lineage>
        <taxon>Bacteria</taxon>
        <taxon>Bacillati</taxon>
        <taxon>Actinomycetota</taxon>
        <taxon>Actinomycetes</taxon>
        <taxon>Actinomycetales</taxon>
        <taxon>Actinomycetaceae</taxon>
        <taxon>Flaviflexus</taxon>
    </lineage>
</organism>
<gene>
    <name evidence="2" type="ORF">JVW63_10505</name>
</gene>
<protein>
    <submittedName>
        <fullName evidence="2">Uncharacterized protein</fullName>
    </submittedName>
</protein>
<comment type="caution">
    <text evidence="2">The sequence shown here is derived from an EMBL/GenBank/DDBJ whole genome shotgun (WGS) entry which is preliminary data.</text>
</comment>
<evidence type="ECO:0000313" key="3">
    <source>
        <dbReference type="Proteomes" id="UP000705983"/>
    </source>
</evidence>
<sequence>MNDLLLLGDSQGYLIAGEQTDVDLFLADNDLTSREFPTARLGGVLAASAGATEAGASISASYGRWVKLTEKSATAMKQGSLMTGSTKGVNKAIVTDGKNISSILEIVTSPAALLMNPAVLTGAAGIMAQLAMHQAMDDITDYLESIDRKCDDILRAQKDAVLSDMIGVGAVLDEAMTIRDSVGSVNEVAWSKIQGSAFVLARTQAYALSQIRAVAVKIDGTNVDKLADRVKEGQRTVEEWLVVLARCTQLWDALSVLELDRVLATGIDQLEDHRRGLEISRRERLDKIHACTTDLIHRISRAAAVANEKILLNPLAGRRLVSAGRGTLQSVHAFHEHLDLEESTAEIEGRRWLEAVADVRDDVVSRGSDGALAVKRIGENTVGNAKNVGSKLGETLQARFKKNPPPGQAGSEDATR</sequence>
<name>A0ABS2THI4_9ACTO</name>
<dbReference type="EMBL" id="JAFFJS010000007">
    <property type="protein sequence ID" value="MBM9434123.1"/>
    <property type="molecule type" value="Genomic_DNA"/>
</dbReference>
<proteinExistence type="predicted"/>
<dbReference type="Proteomes" id="UP000705983">
    <property type="component" value="Unassembled WGS sequence"/>
</dbReference>
<feature type="region of interest" description="Disordered" evidence="1">
    <location>
        <begin position="396"/>
        <end position="416"/>
    </location>
</feature>
<reference evidence="3" key="1">
    <citation type="submission" date="2021-02" db="EMBL/GenBank/DDBJ databases">
        <title>Leucobacter sp. CX169.</title>
        <authorList>
            <person name="Cheng Y."/>
        </authorList>
    </citation>
    <scope>NUCLEOTIDE SEQUENCE [LARGE SCALE GENOMIC DNA]</scope>
    <source>
        <strain evidence="3">JY899</strain>
    </source>
</reference>
<keyword evidence="3" id="KW-1185">Reference proteome</keyword>